<dbReference type="GO" id="GO:0050660">
    <property type="term" value="F:flavin adenine dinucleotide binding"/>
    <property type="evidence" value="ECO:0007669"/>
    <property type="project" value="InterPro"/>
</dbReference>
<dbReference type="PANTHER" id="PTHR10961:SF46">
    <property type="entry name" value="PEROXISOMAL SARCOSINE OXIDASE"/>
    <property type="match status" value="1"/>
</dbReference>
<dbReference type="PANTHER" id="PTHR10961">
    <property type="entry name" value="PEROXISOMAL SARCOSINE OXIDASE"/>
    <property type="match status" value="1"/>
</dbReference>
<keyword evidence="6" id="KW-1185">Reference proteome</keyword>
<dbReference type="GeneTree" id="ENSGT00990000214279"/>
<comment type="cofactor">
    <cofactor evidence="1">
        <name>FAD</name>
        <dbReference type="ChEBI" id="CHEBI:57692"/>
    </cofactor>
</comment>
<dbReference type="Proteomes" id="UP000694557">
    <property type="component" value="Unassembled WGS sequence"/>
</dbReference>
<dbReference type="GO" id="GO:0008115">
    <property type="term" value="F:sarcosine oxidase activity"/>
    <property type="evidence" value="ECO:0007669"/>
    <property type="project" value="TreeGrafter"/>
</dbReference>
<keyword evidence="4" id="KW-0560">Oxidoreductase</keyword>
<evidence type="ECO:0000256" key="3">
    <source>
        <dbReference type="ARBA" id="ARBA00022827"/>
    </source>
</evidence>
<dbReference type="AlphaFoldDB" id="A0A8C7N571"/>
<keyword evidence="3" id="KW-0274">FAD</keyword>
<evidence type="ECO:0000256" key="4">
    <source>
        <dbReference type="ARBA" id="ARBA00023002"/>
    </source>
</evidence>
<evidence type="ECO:0000313" key="6">
    <source>
        <dbReference type="Proteomes" id="UP000694557"/>
    </source>
</evidence>
<accession>A0A8C7N571</accession>
<dbReference type="Gene3D" id="3.30.9.10">
    <property type="entry name" value="D-Amino Acid Oxidase, subunit A, domain 2"/>
    <property type="match status" value="1"/>
</dbReference>
<name>A0A8C7N571_ONCKI</name>
<protein>
    <recommendedName>
        <fullName evidence="7">FAD dependent oxidoreductase domain-containing protein</fullName>
    </recommendedName>
</protein>
<evidence type="ECO:0000256" key="2">
    <source>
        <dbReference type="ARBA" id="ARBA00022630"/>
    </source>
</evidence>
<evidence type="ECO:0000313" key="5">
    <source>
        <dbReference type="Ensembl" id="ENSOKIP00005102928.1"/>
    </source>
</evidence>
<dbReference type="GO" id="GO:0005777">
    <property type="term" value="C:peroxisome"/>
    <property type="evidence" value="ECO:0007669"/>
    <property type="project" value="TreeGrafter"/>
</dbReference>
<keyword evidence="2" id="KW-0285">Flavoprotein</keyword>
<dbReference type="GO" id="GO:0033514">
    <property type="term" value="P:L-lysine catabolic process to acetyl-CoA via L-pipecolate"/>
    <property type="evidence" value="ECO:0007669"/>
    <property type="project" value="TreeGrafter"/>
</dbReference>
<organism evidence="5 6">
    <name type="scientific">Oncorhynchus kisutch</name>
    <name type="common">Coho salmon</name>
    <name type="synonym">Salmo kisutch</name>
    <dbReference type="NCBI Taxonomy" id="8019"/>
    <lineage>
        <taxon>Eukaryota</taxon>
        <taxon>Metazoa</taxon>
        <taxon>Chordata</taxon>
        <taxon>Craniata</taxon>
        <taxon>Vertebrata</taxon>
        <taxon>Euteleostomi</taxon>
        <taxon>Actinopterygii</taxon>
        <taxon>Neopterygii</taxon>
        <taxon>Teleostei</taxon>
        <taxon>Protacanthopterygii</taxon>
        <taxon>Salmoniformes</taxon>
        <taxon>Salmonidae</taxon>
        <taxon>Salmoninae</taxon>
        <taxon>Oncorhynchus</taxon>
    </lineage>
</organism>
<reference evidence="5" key="1">
    <citation type="submission" date="2025-08" db="UniProtKB">
        <authorList>
            <consortium name="Ensembl"/>
        </authorList>
    </citation>
    <scope>IDENTIFICATION</scope>
</reference>
<evidence type="ECO:0008006" key="7">
    <source>
        <dbReference type="Google" id="ProtNLM"/>
    </source>
</evidence>
<dbReference type="GO" id="GO:0050031">
    <property type="term" value="F:L-pipecolate oxidase activity"/>
    <property type="evidence" value="ECO:0007669"/>
    <property type="project" value="TreeGrafter"/>
</dbReference>
<proteinExistence type="predicted"/>
<dbReference type="InterPro" id="IPR036188">
    <property type="entry name" value="FAD/NAD-bd_sf"/>
</dbReference>
<reference evidence="5" key="2">
    <citation type="submission" date="2025-09" db="UniProtKB">
        <authorList>
            <consortium name="Ensembl"/>
        </authorList>
    </citation>
    <scope>IDENTIFICATION</scope>
</reference>
<evidence type="ECO:0000256" key="1">
    <source>
        <dbReference type="ARBA" id="ARBA00001974"/>
    </source>
</evidence>
<dbReference type="InterPro" id="IPR045170">
    <property type="entry name" value="MTOX"/>
</dbReference>
<dbReference type="Ensembl" id="ENSOKIT00005110338.1">
    <property type="protein sequence ID" value="ENSOKIP00005102928.1"/>
    <property type="gene ID" value="ENSOKIG00005045326.1"/>
</dbReference>
<dbReference type="Gene3D" id="3.50.50.60">
    <property type="entry name" value="FAD/NAD(P)-binding domain"/>
    <property type="match status" value="1"/>
</dbReference>
<sequence length="318" mass="34801">NTHMMEECYQMTWTSSSSEALESSAKESNQVPTETLGSVEFSQMLPQVNLLAGEGPLIDTQLGSCMQARPSEQQGTGRDGDKVTEVQPGSSLTVTTASGVYGPESLVITAGPWANTLVSNTGLQLPQQLGLLNLSASGTYGISRFVQMGEEGAVYHFYGLLSNECPGLMKVRNTERVRQTDRTDILFLSQFVSLYLSGLEPEPALVESCLYTVRLLMTSKGPQHYFREGKKGWCSTLSTPTSPGYGLNNNQVYIQPFNASKAELPETCGETAFFLAPHTTFKAKAPISPVTSQHIFAFQYNIYLLCRSLPLKTIEDYT</sequence>